<protein>
    <recommendedName>
        <fullName evidence="1">Plasmid pRiA4b Orf3-like domain-containing protein</fullName>
    </recommendedName>
</protein>
<dbReference type="InterPro" id="IPR012912">
    <property type="entry name" value="Plasmid_pRiA4b_Orf3-like"/>
</dbReference>
<proteinExistence type="predicted"/>
<dbReference type="SUPFAM" id="SSF159941">
    <property type="entry name" value="MM3350-like"/>
    <property type="match status" value="1"/>
</dbReference>
<name>A0A6I3N656_9FIRM</name>
<reference evidence="2" key="1">
    <citation type="journal article" date="2019" name="Nat. Med.">
        <title>A library of human gut bacterial isolates paired with longitudinal multiomics data enables mechanistic microbiome research.</title>
        <authorList>
            <person name="Poyet M."/>
            <person name="Groussin M."/>
            <person name="Gibbons S.M."/>
            <person name="Avila-Pacheco J."/>
            <person name="Jiang X."/>
            <person name="Kearney S.M."/>
            <person name="Perrotta A.R."/>
            <person name="Berdy B."/>
            <person name="Zhao S."/>
            <person name="Lieberman T.D."/>
            <person name="Swanson P.K."/>
            <person name="Smith M."/>
            <person name="Roesemann S."/>
            <person name="Alexander J.E."/>
            <person name="Rich S.A."/>
            <person name="Livny J."/>
            <person name="Vlamakis H."/>
            <person name="Clish C."/>
            <person name="Bullock K."/>
            <person name="Deik A."/>
            <person name="Scott J."/>
            <person name="Pierce K.A."/>
            <person name="Xavier R.J."/>
            <person name="Alm E.J."/>
        </authorList>
    </citation>
    <scope>NUCLEOTIDE SEQUENCE</scope>
    <source>
        <strain evidence="2">BIOML-A179</strain>
    </source>
</reference>
<evidence type="ECO:0000259" key="1">
    <source>
        <dbReference type="Pfam" id="PF07929"/>
    </source>
</evidence>
<gene>
    <name evidence="2" type="ORF">GMA64_04710</name>
</gene>
<organism evidence="2">
    <name type="scientific">Turicibacter sanguinis</name>
    <dbReference type="NCBI Taxonomy" id="154288"/>
    <lineage>
        <taxon>Bacteria</taxon>
        <taxon>Bacillati</taxon>
        <taxon>Bacillota</taxon>
        <taxon>Erysipelotrichia</taxon>
        <taxon>Erysipelotrichales</taxon>
        <taxon>Turicibacteraceae</taxon>
        <taxon>Turicibacter</taxon>
    </lineage>
</organism>
<evidence type="ECO:0000313" key="2">
    <source>
        <dbReference type="EMBL" id="MTL93818.1"/>
    </source>
</evidence>
<accession>A0A6I3N656</accession>
<comment type="caution">
    <text evidence="2">The sequence shown here is derived from an EMBL/GenBank/DDBJ whole genome shotgun (WGS) entry which is preliminary data.</text>
</comment>
<dbReference type="Gene3D" id="3.10.290.30">
    <property type="entry name" value="MM3350-like"/>
    <property type="match status" value="1"/>
</dbReference>
<feature type="domain" description="Plasmid pRiA4b Orf3-like" evidence="1">
    <location>
        <begin position="2"/>
        <end position="61"/>
    </location>
</feature>
<sequence length="115" mass="13474">MKLSLNELEVWRRVVFPADITFYGLHRVIQYSMGWFESHLYEFEVQSEKLVIVDSKEQAEELVFYNSQPAYDGRIKKPKIFRTSRGVKMDCYLNESCSMCLDGDEACLPEISCDE</sequence>
<dbReference type="InterPro" id="IPR024047">
    <property type="entry name" value="MM3350-like_sf"/>
</dbReference>
<dbReference type="AlphaFoldDB" id="A0A6I3N656"/>
<dbReference type="Pfam" id="PF07929">
    <property type="entry name" value="PRiA4_ORF3"/>
    <property type="match status" value="1"/>
</dbReference>
<dbReference type="RefSeq" id="WP_009607476.1">
    <property type="nucleotide sequence ID" value="NZ_CABJBH010000023.1"/>
</dbReference>
<dbReference type="EMBL" id="WMQV01000007">
    <property type="protein sequence ID" value="MTL93818.1"/>
    <property type="molecule type" value="Genomic_DNA"/>
</dbReference>